<gene>
    <name evidence="4" type="ORF">IAD12_07005</name>
</gene>
<dbReference type="PANTHER" id="PTHR37300:SF1">
    <property type="entry name" value="UPF0291 PROTEIN YNZC"/>
    <property type="match status" value="1"/>
</dbReference>
<dbReference type="HAMAP" id="MF_01103">
    <property type="entry name" value="UPF0291"/>
    <property type="match status" value="1"/>
</dbReference>
<comment type="similarity">
    <text evidence="2">Belongs to the UPF0291 family.</text>
</comment>
<sequence length="78" mass="9456">MLKKEKLERINHLAKKSKEQGLTDEEKKEQEALRKEYIKKFRENFKNHLSRIKFVEDLTEEELAEIREKQKNGGKKQN</sequence>
<dbReference type="Pfam" id="PF05979">
    <property type="entry name" value="DUF896"/>
    <property type="match status" value="1"/>
</dbReference>
<accession>A0A9D1HD18</accession>
<protein>
    <recommendedName>
        <fullName evidence="2">UPF0291 protein IAD12_07005</fullName>
    </recommendedName>
</protein>
<comment type="caution">
    <text evidence="4">The sequence shown here is derived from an EMBL/GenBank/DDBJ whole genome shotgun (WGS) entry which is preliminary data.</text>
</comment>
<evidence type="ECO:0000313" key="5">
    <source>
        <dbReference type="Proteomes" id="UP000824159"/>
    </source>
</evidence>
<evidence type="ECO:0000256" key="3">
    <source>
        <dbReference type="SAM" id="MobiDB-lite"/>
    </source>
</evidence>
<dbReference type="AlphaFoldDB" id="A0A9D1HD18"/>
<comment type="subcellular location">
    <subcellularLocation>
        <location evidence="2">Cytoplasm</location>
    </subcellularLocation>
</comment>
<evidence type="ECO:0000256" key="2">
    <source>
        <dbReference type="HAMAP-Rule" id="MF_01103"/>
    </source>
</evidence>
<keyword evidence="1 2" id="KW-0963">Cytoplasm</keyword>
<dbReference type="SUPFAM" id="SSF158221">
    <property type="entry name" value="YnzC-like"/>
    <property type="match status" value="1"/>
</dbReference>
<dbReference type="InterPro" id="IPR009242">
    <property type="entry name" value="DUF896"/>
</dbReference>
<reference evidence="4" key="1">
    <citation type="submission" date="2020-10" db="EMBL/GenBank/DDBJ databases">
        <authorList>
            <person name="Gilroy R."/>
        </authorList>
    </citation>
    <scope>NUCLEOTIDE SEQUENCE</scope>
    <source>
        <strain evidence="4">CHK176-22527</strain>
    </source>
</reference>
<evidence type="ECO:0000313" key="4">
    <source>
        <dbReference type="EMBL" id="HIT99985.1"/>
    </source>
</evidence>
<dbReference type="Gene3D" id="1.10.287.540">
    <property type="entry name" value="Helix hairpin bin"/>
    <property type="match status" value="1"/>
</dbReference>
<name>A0A9D1HD18_9FIRM</name>
<dbReference type="GO" id="GO:0005737">
    <property type="term" value="C:cytoplasm"/>
    <property type="evidence" value="ECO:0007669"/>
    <property type="project" value="UniProtKB-SubCell"/>
</dbReference>
<organism evidence="4 5">
    <name type="scientific">Candidatus Allocopromorpha excrementavium</name>
    <dbReference type="NCBI Taxonomy" id="2840741"/>
    <lineage>
        <taxon>Bacteria</taxon>
        <taxon>Bacillati</taxon>
        <taxon>Bacillota</taxon>
        <taxon>Clostridia</taxon>
        <taxon>Eubacteriales</taxon>
        <taxon>Eubacteriaceae</taxon>
        <taxon>Eubacteriaceae incertae sedis</taxon>
        <taxon>Candidatus Allocopromorpha</taxon>
    </lineage>
</organism>
<reference evidence="4" key="2">
    <citation type="journal article" date="2021" name="PeerJ">
        <title>Extensive microbial diversity within the chicken gut microbiome revealed by metagenomics and culture.</title>
        <authorList>
            <person name="Gilroy R."/>
            <person name="Ravi A."/>
            <person name="Getino M."/>
            <person name="Pursley I."/>
            <person name="Horton D.L."/>
            <person name="Alikhan N.F."/>
            <person name="Baker D."/>
            <person name="Gharbi K."/>
            <person name="Hall N."/>
            <person name="Watson M."/>
            <person name="Adriaenssens E.M."/>
            <person name="Foster-Nyarko E."/>
            <person name="Jarju S."/>
            <person name="Secka A."/>
            <person name="Antonio M."/>
            <person name="Oren A."/>
            <person name="Chaudhuri R.R."/>
            <person name="La Ragione R."/>
            <person name="Hildebrand F."/>
            <person name="Pallen M.J."/>
        </authorList>
    </citation>
    <scope>NUCLEOTIDE SEQUENCE</scope>
    <source>
        <strain evidence="4">CHK176-22527</strain>
    </source>
</reference>
<dbReference type="Proteomes" id="UP000824159">
    <property type="component" value="Unassembled WGS sequence"/>
</dbReference>
<dbReference type="EMBL" id="DVLX01000085">
    <property type="protein sequence ID" value="HIT99985.1"/>
    <property type="molecule type" value="Genomic_DNA"/>
</dbReference>
<proteinExistence type="inferred from homology"/>
<feature type="region of interest" description="Disordered" evidence="3">
    <location>
        <begin position="1"/>
        <end position="29"/>
    </location>
</feature>
<dbReference type="PANTHER" id="PTHR37300">
    <property type="entry name" value="UPF0291 PROTEIN CBO2609/CLC_2481"/>
    <property type="match status" value="1"/>
</dbReference>
<evidence type="ECO:0000256" key="1">
    <source>
        <dbReference type="ARBA" id="ARBA00022490"/>
    </source>
</evidence>